<organism evidence="1 2">
    <name type="scientific">Paracoccus haematequi</name>
    <dbReference type="NCBI Taxonomy" id="2491866"/>
    <lineage>
        <taxon>Bacteria</taxon>
        <taxon>Pseudomonadati</taxon>
        <taxon>Pseudomonadota</taxon>
        <taxon>Alphaproteobacteria</taxon>
        <taxon>Rhodobacterales</taxon>
        <taxon>Paracoccaceae</taxon>
        <taxon>Paracoccus</taxon>
    </lineage>
</organism>
<dbReference type="AlphaFoldDB" id="A0A3S4DY64"/>
<sequence length="60" mass="6566">MLLGYDLRLQDTGGMAATRLLNAGLELAHIAAHMGWSVRYAAAVIEHYARVSPDEPTPSW</sequence>
<protein>
    <recommendedName>
        <fullName evidence="3">Phage integrase family protein</fullName>
    </recommendedName>
</protein>
<reference evidence="1 2" key="1">
    <citation type="submission" date="2018-12" db="EMBL/GenBank/DDBJ databases">
        <authorList>
            <person name="Criscuolo A."/>
        </authorList>
    </citation>
    <scope>NUCLEOTIDE SEQUENCE [LARGE SCALE GENOMIC DNA]</scope>
    <source>
        <strain evidence="1">ACIP1116241</strain>
    </source>
</reference>
<dbReference type="EMBL" id="UZWE01000050">
    <property type="protein sequence ID" value="VDS10119.1"/>
    <property type="molecule type" value="Genomic_DNA"/>
</dbReference>
<keyword evidence="2" id="KW-1185">Reference proteome</keyword>
<evidence type="ECO:0000313" key="1">
    <source>
        <dbReference type="EMBL" id="VDS10119.1"/>
    </source>
</evidence>
<evidence type="ECO:0000313" key="2">
    <source>
        <dbReference type="Proteomes" id="UP000270743"/>
    </source>
</evidence>
<evidence type="ECO:0008006" key="3">
    <source>
        <dbReference type="Google" id="ProtNLM"/>
    </source>
</evidence>
<dbReference type="Proteomes" id="UP000270743">
    <property type="component" value="Unassembled WGS sequence"/>
</dbReference>
<proteinExistence type="predicted"/>
<gene>
    <name evidence="1" type="ORF">PARHAE_03331</name>
</gene>
<accession>A0A3S4DY64</accession>
<name>A0A3S4DY64_9RHOB</name>